<organism evidence="3 4">
    <name type="scientific">Pseudolactococcus laudensis</name>
    <dbReference type="NCBI Taxonomy" id="1494461"/>
    <lineage>
        <taxon>Bacteria</taxon>
        <taxon>Bacillati</taxon>
        <taxon>Bacillota</taxon>
        <taxon>Bacilli</taxon>
        <taxon>Lactobacillales</taxon>
        <taxon>Streptococcaceae</taxon>
        <taxon>Pseudolactococcus</taxon>
    </lineage>
</organism>
<reference evidence="3 4" key="1">
    <citation type="submission" date="2020-07" db="EMBL/GenBank/DDBJ databases">
        <authorList>
            <person name="Hilgarth M."/>
            <person name="Werum V."/>
            <person name="Vogel R.F."/>
        </authorList>
    </citation>
    <scope>NUCLEOTIDE SEQUENCE [LARGE SCALE GENOMIC DNA]</scope>
    <source>
        <strain evidence="3 4">DSM 28961</strain>
    </source>
</reference>
<name>A0A7V8N264_9LACT</name>
<evidence type="ECO:0000256" key="2">
    <source>
        <dbReference type="SAM" id="SignalP"/>
    </source>
</evidence>
<dbReference type="RefSeq" id="WP_180747352.1">
    <property type="nucleotide sequence ID" value="NZ_CBCRWQ010000017.1"/>
</dbReference>
<gene>
    <name evidence="3" type="ORF">HZR21_08880</name>
</gene>
<dbReference type="GeneID" id="303195631"/>
<accession>A0A7V8N264</accession>
<dbReference type="Proteomes" id="UP000530186">
    <property type="component" value="Unassembled WGS sequence"/>
</dbReference>
<dbReference type="PROSITE" id="PS51257">
    <property type="entry name" value="PROKAR_LIPOPROTEIN"/>
    <property type="match status" value="1"/>
</dbReference>
<dbReference type="EMBL" id="JACBNY010000017">
    <property type="protein sequence ID" value="MBA0017229.1"/>
    <property type="molecule type" value="Genomic_DNA"/>
</dbReference>
<feature type="signal peptide" evidence="2">
    <location>
        <begin position="1"/>
        <end position="19"/>
    </location>
</feature>
<evidence type="ECO:0008006" key="5">
    <source>
        <dbReference type="Google" id="ProtNLM"/>
    </source>
</evidence>
<keyword evidence="2" id="KW-0732">Signal</keyword>
<evidence type="ECO:0000256" key="1">
    <source>
        <dbReference type="SAM" id="MobiDB-lite"/>
    </source>
</evidence>
<feature type="compositionally biased region" description="Low complexity" evidence="1">
    <location>
        <begin position="34"/>
        <end position="44"/>
    </location>
</feature>
<dbReference type="AlphaFoldDB" id="A0A7V8N264"/>
<evidence type="ECO:0000313" key="3">
    <source>
        <dbReference type="EMBL" id="MBA0017229.1"/>
    </source>
</evidence>
<protein>
    <recommendedName>
        <fullName evidence="5">Lipoprotein</fullName>
    </recommendedName>
</protein>
<proteinExistence type="predicted"/>
<keyword evidence="4" id="KW-1185">Reference proteome</keyword>
<feature type="chain" id="PRO_5038620991" description="Lipoprotein" evidence="2">
    <location>
        <begin position="20"/>
        <end position="188"/>
    </location>
</feature>
<evidence type="ECO:0000313" key="4">
    <source>
        <dbReference type="Proteomes" id="UP000530186"/>
    </source>
</evidence>
<sequence length="188" mass="21406">MHPKYLITAFAIMSLMTLAACDESDHEKGAVAPSYSSESSSVNSSKKDGVVVDQPLGMDDVTVIELTHGDTPPTQEELEKYQWYSQGSANFASFNGGELKIFSWRKSDNGSYHRLEISNFPYEIIDNVMQWDVVIRGKKYVGVDDTFVMSWEGNELVLTPKDDQPEKGHRSHRFVPIEYKYSKRIVWQ</sequence>
<comment type="caution">
    <text evidence="3">The sequence shown here is derived from an EMBL/GenBank/DDBJ whole genome shotgun (WGS) entry which is preliminary data.</text>
</comment>
<feature type="region of interest" description="Disordered" evidence="1">
    <location>
        <begin position="29"/>
        <end position="48"/>
    </location>
</feature>